<dbReference type="PIRSF" id="PIRSF001221">
    <property type="entry name" value="Amidase_fungi"/>
    <property type="match status" value="1"/>
</dbReference>
<feature type="active site" description="Acyl-ester intermediate" evidence="2">
    <location>
        <position position="235"/>
    </location>
</feature>
<feature type="domain" description="Amidase" evidence="3">
    <location>
        <begin position="74"/>
        <end position="517"/>
    </location>
</feature>
<proteinExistence type="inferred from homology"/>
<evidence type="ECO:0000259" key="3">
    <source>
        <dbReference type="Pfam" id="PF01425"/>
    </source>
</evidence>
<gene>
    <name evidence="4" type="ORF">HPB51_022302</name>
</gene>
<protein>
    <recommendedName>
        <fullName evidence="3">Amidase domain-containing protein</fullName>
    </recommendedName>
</protein>
<dbReference type="PANTHER" id="PTHR43372:SF4">
    <property type="entry name" value="FATTY-ACID AMIDE HYDROLASE 2"/>
    <property type="match status" value="1"/>
</dbReference>
<dbReference type="PANTHER" id="PTHR43372">
    <property type="entry name" value="FATTY-ACID AMIDE HYDROLASE"/>
    <property type="match status" value="1"/>
</dbReference>
<dbReference type="GO" id="GO:0012505">
    <property type="term" value="C:endomembrane system"/>
    <property type="evidence" value="ECO:0007669"/>
    <property type="project" value="TreeGrafter"/>
</dbReference>
<dbReference type="VEuPathDB" id="VectorBase:LOC119174211"/>
<dbReference type="InterPro" id="IPR020556">
    <property type="entry name" value="Amidase_CS"/>
</dbReference>
<dbReference type="AlphaFoldDB" id="A0A9J6DJZ4"/>
<keyword evidence="5" id="KW-1185">Reference proteome</keyword>
<name>A0A9J6DJZ4_RHIMP</name>
<dbReference type="Gene3D" id="3.90.1300.10">
    <property type="entry name" value="Amidase signature (AS) domain"/>
    <property type="match status" value="1"/>
</dbReference>
<comment type="caution">
    <text evidence="4">The sequence shown here is derived from an EMBL/GenBank/DDBJ whole genome shotgun (WGS) entry which is preliminary data.</text>
</comment>
<feature type="active site" description="Charge relay system" evidence="2">
    <location>
        <position position="136"/>
    </location>
</feature>
<organism evidence="4 5">
    <name type="scientific">Rhipicephalus microplus</name>
    <name type="common">Cattle tick</name>
    <name type="synonym">Boophilus microplus</name>
    <dbReference type="NCBI Taxonomy" id="6941"/>
    <lineage>
        <taxon>Eukaryota</taxon>
        <taxon>Metazoa</taxon>
        <taxon>Ecdysozoa</taxon>
        <taxon>Arthropoda</taxon>
        <taxon>Chelicerata</taxon>
        <taxon>Arachnida</taxon>
        <taxon>Acari</taxon>
        <taxon>Parasitiformes</taxon>
        <taxon>Ixodida</taxon>
        <taxon>Ixodoidea</taxon>
        <taxon>Ixodidae</taxon>
        <taxon>Rhipicephalinae</taxon>
        <taxon>Rhipicephalus</taxon>
        <taxon>Boophilus</taxon>
    </lineage>
</organism>
<dbReference type="SUPFAM" id="SSF75304">
    <property type="entry name" value="Amidase signature (AS) enzymes"/>
    <property type="match status" value="1"/>
</dbReference>
<dbReference type="InterPro" id="IPR023631">
    <property type="entry name" value="Amidase_dom"/>
</dbReference>
<dbReference type="InterPro" id="IPR036928">
    <property type="entry name" value="AS_sf"/>
</dbReference>
<dbReference type="Pfam" id="PF01425">
    <property type="entry name" value="Amidase"/>
    <property type="match status" value="1"/>
</dbReference>
<evidence type="ECO:0000256" key="2">
    <source>
        <dbReference type="PIRSR" id="PIRSR001221-1"/>
    </source>
</evidence>
<dbReference type="PROSITE" id="PS00571">
    <property type="entry name" value="AMIDASES"/>
    <property type="match status" value="1"/>
</dbReference>
<reference evidence="4" key="1">
    <citation type="journal article" date="2020" name="Cell">
        <title>Large-Scale Comparative Analyses of Tick Genomes Elucidate Their Genetic Diversity and Vector Capacities.</title>
        <authorList>
            <consortium name="Tick Genome and Microbiome Consortium (TIGMIC)"/>
            <person name="Jia N."/>
            <person name="Wang J."/>
            <person name="Shi W."/>
            <person name="Du L."/>
            <person name="Sun Y."/>
            <person name="Zhan W."/>
            <person name="Jiang J.F."/>
            <person name="Wang Q."/>
            <person name="Zhang B."/>
            <person name="Ji P."/>
            <person name="Bell-Sakyi L."/>
            <person name="Cui X.M."/>
            <person name="Yuan T.T."/>
            <person name="Jiang B.G."/>
            <person name="Yang W.F."/>
            <person name="Lam T.T."/>
            <person name="Chang Q.C."/>
            <person name="Ding S.J."/>
            <person name="Wang X.J."/>
            <person name="Zhu J.G."/>
            <person name="Ruan X.D."/>
            <person name="Zhao L."/>
            <person name="Wei J.T."/>
            <person name="Ye R.Z."/>
            <person name="Que T.C."/>
            <person name="Du C.H."/>
            <person name="Zhou Y.H."/>
            <person name="Cheng J.X."/>
            <person name="Dai P.F."/>
            <person name="Guo W.B."/>
            <person name="Han X.H."/>
            <person name="Huang E.J."/>
            <person name="Li L.F."/>
            <person name="Wei W."/>
            <person name="Gao Y.C."/>
            <person name="Liu J.Z."/>
            <person name="Shao H.Z."/>
            <person name="Wang X."/>
            <person name="Wang C.C."/>
            <person name="Yang T.C."/>
            <person name="Huo Q.B."/>
            <person name="Li W."/>
            <person name="Chen H.Y."/>
            <person name="Chen S.E."/>
            <person name="Zhou L.G."/>
            <person name="Ni X.B."/>
            <person name="Tian J.H."/>
            <person name="Sheng Y."/>
            <person name="Liu T."/>
            <person name="Pan Y.S."/>
            <person name="Xia L.Y."/>
            <person name="Li J."/>
            <person name="Zhao F."/>
            <person name="Cao W.C."/>
        </authorList>
    </citation>
    <scope>NUCLEOTIDE SEQUENCE</scope>
    <source>
        <strain evidence="4">Rmic-2018</strain>
    </source>
</reference>
<dbReference type="EMBL" id="JABSTU010000009">
    <property type="protein sequence ID" value="KAH8022169.1"/>
    <property type="molecule type" value="Genomic_DNA"/>
</dbReference>
<evidence type="ECO:0000256" key="1">
    <source>
        <dbReference type="ARBA" id="ARBA00009199"/>
    </source>
</evidence>
<dbReference type="InterPro" id="IPR052739">
    <property type="entry name" value="FAAH2"/>
</dbReference>
<evidence type="ECO:0000313" key="4">
    <source>
        <dbReference type="EMBL" id="KAH8022169.1"/>
    </source>
</evidence>
<reference evidence="4" key="2">
    <citation type="submission" date="2021-09" db="EMBL/GenBank/DDBJ databases">
        <authorList>
            <person name="Jia N."/>
            <person name="Wang J."/>
            <person name="Shi W."/>
            <person name="Du L."/>
            <person name="Sun Y."/>
            <person name="Zhan W."/>
            <person name="Jiang J."/>
            <person name="Wang Q."/>
            <person name="Zhang B."/>
            <person name="Ji P."/>
            <person name="Sakyi L.B."/>
            <person name="Cui X."/>
            <person name="Yuan T."/>
            <person name="Jiang B."/>
            <person name="Yang W."/>
            <person name="Lam T.T.-Y."/>
            <person name="Chang Q."/>
            <person name="Ding S."/>
            <person name="Wang X."/>
            <person name="Zhu J."/>
            <person name="Ruan X."/>
            <person name="Zhao L."/>
            <person name="Wei J."/>
            <person name="Que T."/>
            <person name="Du C."/>
            <person name="Cheng J."/>
            <person name="Dai P."/>
            <person name="Han X."/>
            <person name="Huang E."/>
            <person name="Gao Y."/>
            <person name="Liu J."/>
            <person name="Shao H."/>
            <person name="Ye R."/>
            <person name="Li L."/>
            <person name="Wei W."/>
            <person name="Wang X."/>
            <person name="Wang C."/>
            <person name="Huo Q."/>
            <person name="Li W."/>
            <person name="Guo W."/>
            <person name="Chen H."/>
            <person name="Chen S."/>
            <person name="Zhou L."/>
            <person name="Zhou L."/>
            <person name="Ni X."/>
            <person name="Tian J."/>
            <person name="Zhou Y."/>
            <person name="Sheng Y."/>
            <person name="Liu T."/>
            <person name="Pan Y."/>
            <person name="Xia L."/>
            <person name="Li J."/>
            <person name="Zhao F."/>
            <person name="Cao W."/>
        </authorList>
    </citation>
    <scope>NUCLEOTIDE SEQUENCE</scope>
    <source>
        <strain evidence="4">Rmic-2018</strain>
        <tissue evidence="4">Larvae</tissue>
    </source>
</reference>
<comment type="similarity">
    <text evidence="1">Belongs to the amidase family.</text>
</comment>
<sequence length="536" mass="58300">MDSVPTGCALAISDDSAALADWVGPTPPPVADKSSRQWCLVLGLRRPSRDHIPTAAPAFPMEAKGDGAQLKSVDLVERYIRRMRDVQPVINAVVEDRYEEAIAEAEAADQLVASGTVTPEQLAKDKPFLGVPLTTKNCYAVKGMLQDAGLVLRKGFRAPQDADCMALLRKAGAIPLAVTNISELCMWWESYNKLHGRTNNPYDSRRICGGSSGGEGSLIASAGSVFGVGTDIGGSIRMPAFFNGIFGHKPTRGLVSNKGQYPPARDESLDACLAAGPMCRYARDLEPMLAVMAGTRASMVPFNSEVDWSKMTVYYMVDDLGGTLCTPVHPEMKDAVRKVARYFHETYGSPVVELALEEFRYSAQIFTARLAAAAVPPFSAELTLLKGKVRVWRELVRWMLGRSPHTLPALALCLLEWLSPKRGHPALSRVLSKADNLRARLNVLLGTGNAIFVYPSHPEPAPFHYQPLLKPFNYAYTAIFNVLGYPVCQCPVGISPTTGTPLGVQVVAGFYKDHLCLDGAREVEKAFGGWHQPPTK</sequence>
<feature type="active site" description="Charge relay system" evidence="2">
    <location>
        <position position="211"/>
    </location>
</feature>
<dbReference type="Proteomes" id="UP000821866">
    <property type="component" value="Chromosome 7"/>
</dbReference>
<evidence type="ECO:0000313" key="5">
    <source>
        <dbReference type="Proteomes" id="UP000821866"/>
    </source>
</evidence>
<accession>A0A9J6DJZ4</accession>